<keyword evidence="2" id="KW-1185">Reference proteome</keyword>
<gene>
    <name evidence="1" type="ORF">GCM10017567_22490</name>
</gene>
<dbReference type="EMBL" id="BNAW01000006">
    <property type="protein sequence ID" value="GHG05740.1"/>
    <property type="molecule type" value="Genomic_DNA"/>
</dbReference>
<dbReference type="InterPro" id="IPR011990">
    <property type="entry name" value="TPR-like_helical_dom_sf"/>
</dbReference>
<dbReference type="InterPro" id="IPR027417">
    <property type="entry name" value="P-loop_NTPase"/>
</dbReference>
<evidence type="ECO:0008006" key="3">
    <source>
        <dbReference type="Google" id="ProtNLM"/>
    </source>
</evidence>
<evidence type="ECO:0000313" key="2">
    <source>
        <dbReference type="Proteomes" id="UP000649955"/>
    </source>
</evidence>
<proteinExistence type="predicted"/>
<dbReference type="Proteomes" id="UP000649955">
    <property type="component" value="Unassembled WGS sequence"/>
</dbReference>
<evidence type="ECO:0000313" key="1">
    <source>
        <dbReference type="EMBL" id="GHG05740.1"/>
    </source>
</evidence>
<protein>
    <recommendedName>
        <fullName evidence="3">Orc1-like AAA ATPase domain-containing protein</fullName>
    </recommendedName>
</protein>
<name>A0ABQ3K6I7_9PSEU</name>
<reference evidence="2" key="1">
    <citation type="journal article" date="2019" name="Int. J. Syst. Evol. Microbiol.">
        <title>The Global Catalogue of Microorganisms (GCM) 10K type strain sequencing project: providing services to taxonomists for standard genome sequencing and annotation.</title>
        <authorList>
            <consortium name="The Broad Institute Genomics Platform"/>
            <consortium name="The Broad Institute Genome Sequencing Center for Infectious Disease"/>
            <person name="Wu L."/>
            <person name="Ma J."/>
        </authorList>
    </citation>
    <scope>NUCLEOTIDE SEQUENCE [LARGE SCALE GENOMIC DNA]</scope>
    <source>
        <strain evidence="2">CGMCC 4.7680</strain>
    </source>
</reference>
<organism evidence="1 2">
    <name type="scientific">Amycolatopsis bullii</name>
    <dbReference type="NCBI Taxonomy" id="941987"/>
    <lineage>
        <taxon>Bacteria</taxon>
        <taxon>Bacillati</taxon>
        <taxon>Actinomycetota</taxon>
        <taxon>Actinomycetes</taxon>
        <taxon>Pseudonocardiales</taxon>
        <taxon>Pseudonocardiaceae</taxon>
        <taxon>Amycolatopsis</taxon>
    </lineage>
</organism>
<dbReference type="SUPFAM" id="SSF52540">
    <property type="entry name" value="P-loop containing nucleoside triphosphate hydrolases"/>
    <property type="match status" value="2"/>
</dbReference>
<dbReference type="PANTHER" id="PTHR10039">
    <property type="entry name" value="AMELOGENIN"/>
    <property type="match status" value="1"/>
</dbReference>
<dbReference type="SUPFAM" id="SSF48452">
    <property type="entry name" value="TPR-like"/>
    <property type="match status" value="1"/>
</dbReference>
<accession>A0ABQ3K6I7</accession>
<dbReference type="Gene3D" id="1.25.40.10">
    <property type="entry name" value="Tetratricopeptide repeat domain"/>
    <property type="match status" value="1"/>
</dbReference>
<comment type="caution">
    <text evidence="1">The sequence shown here is derived from an EMBL/GenBank/DDBJ whole genome shotgun (WGS) entry which is preliminary data.</text>
</comment>
<dbReference type="RefSeq" id="WP_191308986.1">
    <property type="nucleotide sequence ID" value="NZ_BNAW01000006.1"/>
</dbReference>
<sequence>MTDEQPRLSRDELLYEKVIARYLEQGFVERFWLAARIERHFRDPDCRFVLVSGGPGAGKSTLLAWLTQRHALSPRYFLRRLSSHPLASGDAWSLLLSIGHQLALLRPELMRVDLDVQVTQAVGRVAEAGRVVGARVGLLHISPFQHTAVQVAQQVEVAEGSVVGFEIARMVADSRLNDVGNLQHLALIEPAVRLAASDPTAMVVLCIDSVDELRHQGRDAGRTDILEWLADCPELPANLRVVVSARPDTELLRRFRLAQADRLREERIEPSAAEVREDLLKYARAVVSDPGIAELPEVRRVGVEAVARRIADHAEGSFLYLTLWARGLRDAVSDGDGERVAGLTRLSVLPAGLDGIYEYFLVVIRDTVKRREGNQWTHVWARVHRKLLEVLAVAQAPLPLKTLLLLTDLAGDRAHARQALDDLAQFLSGDNRAIRLHHVTMAEFLTSADEDRILDDWHVEADESHLALAQRLLTEHGDSWATCDDAYALNNTASHLVASIRTAASARTRRQAEQLLTDLLAVPSFGLAKSHRVGVDDMLGDYVAAYVALSGSPELEEGLTAVLARLINEGRTDLASSLHAMLQHRHDVADLNAAVLRRLSDSDYLERAIPNPRNRAAARIAFSHGEAGRLRRLGGTDNLDAAHRLLAQAIADVDDVDHVTSARQRSSLFYDLAYLEALHGRLDQALTWFTESAEAAEEAGDRTSAYISRLVGLRHGLLGGVVDPEEYKTEHLSALEHFAGEDAQGPNASRWVMNAHAHLADLGLLTGDLDLVVTHLQALEDDPWIQQNARADLVLIFRARAAWAAGHWAVAAELFAQALADDLTDPPSHREALSRDLYYYGQAMAGLGDVERARELWQLGLRCPDHAGNWPWKPKITEALNEL</sequence>